<dbReference type="AlphaFoldDB" id="A0A9P8Q3K7"/>
<evidence type="ECO:0000313" key="10">
    <source>
        <dbReference type="EMBL" id="KAH3683441.1"/>
    </source>
</evidence>
<dbReference type="Proteomes" id="UP000774326">
    <property type="component" value="Unassembled WGS sequence"/>
</dbReference>
<dbReference type="Gene3D" id="3.20.20.190">
    <property type="entry name" value="Phosphatidylinositol (PI) phosphodiesterase"/>
    <property type="match status" value="1"/>
</dbReference>
<dbReference type="SMART" id="SM00149">
    <property type="entry name" value="PLCYc"/>
    <property type="match status" value="1"/>
</dbReference>
<feature type="region of interest" description="Disordered" evidence="7">
    <location>
        <begin position="548"/>
        <end position="586"/>
    </location>
</feature>
<reference evidence="10" key="2">
    <citation type="submission" date="2021-01" db="EMBL/GenBank/DDBJ databases">
        <authorList>
            <person name="Schikora-Tamarit M.A."/>
        </authorList>
    </citation>
    <scope>NUCLEOTIDE SEQUENCE</scope>
    <source>
        <strain evidence="10">CBS2887</strain>
    </source>
</reference>
<dbReference type="Gene3D" id="1.10.238.10">
    <property type="entry name" value="EF-hand"/>
    <property type="match status" value="1"/>
</dbReference>
<keyword evidence="4 6" id="KW-0443">Lipid metabolism</keyword>
<gene>
    <name evidence="10" type="ORF">WICPIJ_005598</name>
</gene>
<keyword evidence="3 6" id="KW-0442">Lipid degradation</keyword>
<dbReference type="InterPro" id="IPR000008">
    <property type="entry name" value="C2_dom"/>
</dbReference>
<keyword evidence="11" id="KW-1185">Reference proteome</keyword>
<comment type="caution">
    <text evidence="10">The sequence shown here is derived from an EMBL/GenBank/DDBJ whole genome shotgun (WGS) entry which is preliminary data.</text>
</comment>
<feature type="compositionally biased region" description="Low complexity" evidence="7">
    <location>
        <begin position="571"/>
        <end position="585"/>
    </location>
</feature>
<evidence type="ECO:0000259" key="8">
    <source>
        <dbReference type="PROSITE" id="PS50004"/>
    </source>
</evidence>
<dbReference type="PROSITE" id="PS50004">
    <property type="entry name" value="C2"/>
    <property type="match status" value="1"/>
</dbReference>
<dbReference type="Pfam" id="PF00388">
    <property type="entry name" value="PI-PLC-X"/>
    <property type="match status" value="1"/>
</dbReference>
<dbReference type="InterPro" id="IPR011993">
    <property type="entry name" value="PH-like_dom_sf"/>
</dbReference>
<feature type="compositionally biased region" description="Low complexity" evidence="7">
    <location>
        <begin position="7"/>
        <end position="26"/>
    </location>
</feature>
<protein>
    <recommendedName>
        <fullName evidence="1 6">Phosphoinositide phospholipase C</fullName>
        <ecNumber evidence="1 6">3.1.4.11</ecNumber>
    </recommendedName>
</protein>
<dbReference type="EC" id="3.1.4.11" evidence="1 6"/>
<name>A0A9P8Q3K7_WICPI</name>
<dbReference type="SMART" id="SM00239">
    <property type="entry name" value="C2"/>
    <property type="match status" value="1"/>
</dbReference>
<dbReference type="Pfam" id="PF00387">
    <property type="entry name" value="PI-PLC-Y"/>
    <property type="match status" value="1"/>
</dbReference>
<feature type="domain" description="C2" evidence="8">
    <location>
        <begin position="726"/>
        <end position="876"/>
    </location>
</feature>
<organism evidence="10 11">
    <name type="scientific">Wickerhamomyces pijperi</name>
    <name type="common">Yeast</name>
    <name type="synonym">Pichia pijperi</name>
    <dbReference type="NCBI Taxonomy" id="599730"/>
    <lineage>
        <taxon>Eukaryota</taxon>
        <taxon>Fungi</taxon>
        <taxon>Dikarya</taxon>
        <taxon>Ascomycota</taxon>
        <taxon>Saccharomycotina</taxon>
        <taxon>Saccharomycetes</taxon>
        <taxon>Phaffomycetales</taxon>
        <taxon>Wickerhamomycetaceae</taxon>
        <taxon>Wickerhamomyces</taxon>
    </lineage>
</organism>
<dbReference type="Gene3D" id="2.60.40.150">
    <property type="entry name" value="C2 domain"/>
    <property type="match status" value="1"/>
</dbReference>
<dbReference type="InterPro" id="IPR001192">
    <property type="entry name" value="PI-PLC_fam"/>
</dbReference>
<dbReference type="PANTHER" id="PTHR10336">
    <property type="entry name" value="PHOSPHOINOSITIDE-SPECIFIC PHOSPHOLIPASE C FAMILY PROTEIN"/>
    <property type="match status" value="1"/>
</dbReference>
<keyword evidence="2 6" id="KW-0378">Hydrolase</keyword>
<dbReference type="PRINTS" id="PR00390">
    <property type="entry name" value="PHPHLIPASEC"/>
</dbReference>
<feature type="region of interest" description="Disordered" evidence="7">
    <location>
        <begin position="1"/>
        <end position="43"/>
    </location>
</feature>
<evidence type="ECO:0000256" key="4">
    <source>
        <dbReference type="ARBA" id="ARBA00023098"/>
    </source>
</evidence>
<dbReference type="Gene3D" id="2.30.29.30">
    <property type="entry name" value="Pleckstrin-homology domain (PH domain)/Phosphotyrosine-binding domain (PTB)"/>
    <property type="match status" value="1"/>
</dbReference>
<dbReference type="SUPFAM" id="SSF51695">
    <property type="entry name" value="PLC-like phosphodiesterases"/>
    <property type="match status" value="1"/>
</dbReference>
<feature type="domain" description="PI-PLC Y-box" evidence="9">
    <location>
        <begin position="609"/>
        <end position="726"/>
    </location>
</feature>
<dbReference type="PROSITE" id="PS50007">
    <property type="entry name" value="PIPLC_X_DOMAIN"/>
    <property type="match status" value="1"/>
</dbReference>
<reference evidence="10" key="1">
    <citation type="journal article" date="2021" name="Open Biol.">
        <title>Shared evolutionary footprints suggest mitochondrial oxidative damage underlies multiple complex I losses in fungi.</title>
        <authorList>
            <person name="Schikora-Tamarit M.A."/>
            <person name="Marcet-Houben M."/>
            <person name="Nosek J."/>
            <person name="Gabaldon T."/>
        </authorList>
    </citation>
    <scope>NUCLEOTIDE SEQUENCE</scope>
    <source>
        <strain evidence="10">CBS2887</strain>
    </source>
</reference>
<dbReference type="PANTHER" id="PTHR10336:SF36">
    <property type="entry name" value="1-PHOSPHATIDYLINOSITOL 4,5-BISPHOSPHATE PHOSPHODIESTERASE BETA-4"/>
    <property type="match status" value="1"/>
</dbReference>
<dbReference type="GO" id="GO:0004435">
    <property type="term" value="F:phosphatidylinositol-4,5-bisphosphate phospholipase C activity"/>
    <property type="evidence" value="ECO:0007669"/>
    <property type="project" value="UniProtKB-EC"/>
</dbReference>
<evidence type="ECO:0000256" key="1">
    <source>
        <dbReference type="ARBA" id="ARBA00012368"/>
    </source>
</evidence>
<dbReference type="PROSITE" id="PS50008">
    <property type="entry name" value="PIPLC_Y_DOMAIN"/>
    <property type="match status" value="1"/>
</dbReference>
<evidence type="ECO:0000256" key="3">
    <source>
        <dbReference type="ARBA" id="ARBA00022963"/>
    </source>
</evidence>
<dbReference type="InterPro" id="IPR011992">
    <property type="entry name" value="EF-hand-dom_pair"/>
</dbReference>
<dbReference type="SUPFAM" id="SSF47473">
    <property type="entry name" value="EF-hand"/>
    <property type="match status" value="1"/>
</dbReference>
<evidence type="ECO:0000259" key="9">
    <source>
        <dbReference type="PROSITE" id="PS50008"/>
    </source>
</evidence>
<dbReference type="OrthoDB" id="269822at2759"/>
<dbReference type="SMART" id="SM00148">
    <property type="entry name" value="PLCXc"/>
    <property type="match status" value="1"/>
</dbReference>
<dbReference type="CDD" id="cd08598">
    <property type="entry name" value="PI-PLC1c_yeast"/>
    <property type="match status" value="1"/>
</dbReference>
<dbReference type="CDD" id="cd00275">
    <property type="entry name" value="C2_PLC_like"/>
    <property type="match status" value="1"/>
</dbReference>
<dbReference type="InterPro" id="IPR015359">
    <property type="entry name" value="PLC_EF-hand-like"/>
</dbReference>
<comment type="catalytic activity">
    <reaction evidence="6">
        <text>a 1,2-diacyl-sn-glycero-3-phospho-(1D-myo-inositol-4,5-bisphosphate) + H2O = 1D-myo-inositol 1,4,5-trisphosphate + a 1,2-diacyl-sn-glycerol + H(+)</text>
        <dbReference type="Rhea" id="RHEA:33179"/>
        <dbReference type="ChEBI" id="CHEBI:15377"/>
        <dbReference type="ChEBI" id="CHEBI:15378"/>
        <dbReference type="ChEBI" id="CHEBI:17815"/>
        <dbReference type="ChEBI" id="CHEBI:58456"/>
        <dbReference type="ChEBI" id="CHEBI:203600"/>
        <dbReference type="EC" id="3.1.4.11"/>
    </reaction>
</comment>
<dbReference type="InterPro" id="IPR001711">
    <property type="entry name" value="PLipase_C_Pinositol-sp_Y"/>
</dbReference>
<dbReference type="InterPro" id="IPR000909">
    <property type="entry name" value="PLipase_C_PInositol-sp_X_dom"/>
</dbReference>
<dbReference type="InterPro" id="IPR037755">
    <property type="entry name" value="Plc1_PH"/>
</dbReference>
<accession>A0A9P8Q3K7</accession>
<dbReference type="GO" id="GO:0051209">
    <property type="term" value="P:release of sequestered calcium ion into cytosol"/>
    <property type="evidence" value="ECO:0007669"/>
    <property type="project" value="TreeGrafter"/>
</dbReference>
<dbReference type="SUPFAM" id="SSF50729">
    <property type="entry name" value="PH domain-like"/>
    <property type="match status" value="1"/>
</dbReference>
<dbReference type="Pfam" id="PF09279">
    <property type="entry name" value="EF-hand_like"/>
    <property type="match status" value="1"/>
</dbReference>
<dbReference type="InterPro" id="IPR017946">
    <property type="entry name" value="PLC-like_Pdiesterase_TIM-brl"/>
</dbReference>
<sequence length="886" mass="101595">MPLLNQSSSNSSSMPGSSPSGKGMDSVNEEGTHRPHSNSNSNSISSHYLILRSNSQESQPLPIPRKAPSIITNVISKLPSPASNESLISSFLRKTGIKSSIHHTSAFGPTTKSLDYDDVEKDDILLESLNIPEILLTGLPLLRITSKKRTLRSFKIDLDKAILSWSNKSTSRLSIDKIQQIRVTNDAKNYREEYGVSNEYNDRWITIVYNDLISNKIKTLHIVATTSQDFELFTKTLIQLVKRRKELMKILSVSNDYDEVVPWTNFISKESEKDSLTFKELRVLLRKLHIYCDENYLLSLFDEFQDHSVLYFSDFEKFVKLLKKRPEIESIFKASTKGSDAMNLEQFTSFIQRTQKELTMSFDQIEETFKKISNKEDLVTLDHFTNYLKNCPIYQESTHDMTRPLNEYYISSSHNTYLIGKQYGGSASIEGYIKALQRGCRCIEIDIWDGDEGPVVSHGKLTSSIPVKDVFEVVKKFAFVITPFPLFLSFEIHCKVEFQCIVHDLLYETLGDLLIVKNINDEDKTLPSPEDLKGKILVKFKKVGMLDDPESDPVETTDASMSSTTCDERASGATAASTTPTTTTSDELSGMRLRFSRAKKLAVKIIPELYNLSVYSQGLKFRNFSLPESKTMYHIFSFSENSFNSTIKDHEKEYLLLKHNRRFLMRLYPSGFRYTSKNFIPIKFWNYGVQMAATNWQTYDLGQQVNEALFNAVDKKGYYLKHKNLRDTDSTIKFKFFNSESNFIKFRITILSAQYLPKPSELKQLNPNVMFSLVGTRLLTDLVVTDLATKETTNVFASSSTYTTPTINNNGFNPTWNYQFEGLLRNDNDLNFIKLMVKSDDTPIATNCFNITDLRRGYRHCPLFDMNGEEYIFSSLFLKIEYEYVK</sequence>
<proteinExistence type="predicted"/>
<evidence type="ECO:0000256" key="6">
    <source>
        <dbReference type="RuleBase" id="RU361133"/>
    </source>
</evidence>
<dbReference type="EMBL" id="JAEUBG010003130">
    <property type="protein sequence ID" value="KAH3683441.1"/>
    <property type="molecule type" value="Genomic_DNA"/>
</dbReference>
<evidence type="ECO:0000256" key="2">
    <source>
        <dbReference type="ARBA" id="ARBA00022801"/>
    </source>
</evidence>
<dbReference type="InterPro" id="IPR035892">
    <property type="entry name" value="C2_domain_sf"/>
</dbReference>
<evidence type="ECO:0000313" key="11">
    <source>
        <dbReference type="Proteomes" id="UP000774326"/>
    </source>
</evidence>
<dbReference type="CDD" id="cd13360">
    <property type="entry name" value="PH_PLC_fungal"/>
    <property type="match status" value="1"/>
</dbReference>
<dbReference type="SUPFAM" id="SSF49562">
    <property type="entry name" value="C2 domain (Calcium/lipid-binding domain, CaLB)"/>
    <property type="match status" value="1"/>
</dbReference>
<dbReference type="GO" id="GO:0016042">
    <property type="term" value="P:lipid catabolic process"/>
    <property type="evidence" value="ECO:0007669"/>
    <property type="project" value="UniProtKB-KW"/>
</dbReference>
<evidence type="ECO:0000256" key="7">
    <source>
        <dbReference type="SAM" id="MobiDB-lite"/>
    </source>
</evidence>
<keyword evidence="5" id="KW-0807">Transducer</keyword>
<dbReference type="GO" id="GO:0048015">
    <property type="term" value="P:phosphatidylinositol-mediated signaling"/>
    <property type="evidence" value="ECO:0007669"/>
    <property type="project" value="TreeGrafter"/>
</dbReference>
<evidence type="ECO:0000256" key="5">
    <source>
        <dbReference type="ARBA" id="ARBA00023224"/>
    </source>
</evidence>